<dbReference type="Gene3D" id="3.30.710.10">
    <property type="entry name" value="Potassium Channel Kv1.1, Chain A"/>
    <property type="match status" value="1"/>
</dbReference>
<evidence type="ECO:0000256" key="4">
    <source>
        <dbReference type="ARBA" id="ARBA00023157"/>
    </source>
</evidence>
<feature type="region of interest" description="Disordered" evidence="5">
    <location>
        <begin position="213"/>
        <end position="233"/>
    </location>
</feature>
<dbReference type="SUPFAM" id="SSF57302">
    <property type="entry name" value="Snake toxin-like"/>
    <property type="match status" value="1"/>
</dbReference>
<dbReference type="PANTHER" id="PTHR46843:SF1">
    <property type="entry name" value="BTB_POZ DOMAIN-CONTAINING PROTEIN 16"/>
    <property type="match status" value="1"/>
</dbReference>
<dbReference type="InterPro" id="IPR042833">
    <property type="entry name" value="BTBD16"/>
</dbReference>
<dbReference type="EMBL" id="OX395130">
    <property type="protein sequence ID" value="CAI5774941.1"/>
    <property type="molecule type" value="Genomic_DNA"/>
</dbReference>
<dbReference type="PANTHER" id="PTHR46843">
    <property type="entry name" value="BTB/POZ DOMAIN-CONTAINING PROTEIN 16"/>
    <property type="match status" value="1"/>
</dbReference>
<evidence type="ECO:0000313" key="9">
    <source>
        <dbReference type="Proteomes" id="UP001178461"/>
    </source>
</evidence>
<dbReference type="CDD" id="cd23553">
    <property type="entry name" value="TFP_LU_ECD_Ly6PGE"/>
    <property type="match status" value="1"/>
</dbReference>
<dbReference type="Pfam" id="PF23998">
    <property type="entry name" value="BTB_BTBDG"/>
    <property type="match status" value="1"/>
</dbReference>
<evidence type="ECO:0000256" key="1">
    <source>
        <dbReference type="ARBA" id="ARBA00004613"/>
    </source>
</evidence>
<dbReference type="CDD" id="cd18492">
    <property type="entry name" value="BACK_BTBD16"/>
    <property type="match status" value="1"/>
</dbReference>
<protein>
    <recommendedName>
        <fullName evidence="2">BTB/POZ domain-containing protein 16</fullName>
    </recommendedName>
</protein>
<reference evidence="8" key="1">
    <citation type="submission" date="2022-12" db="EMBL/GenBank/DDBJ databases">
        <authorList>
            <person name="Alioto T."/>
            <person name="Alioto T."/>
            <person name="Gomez Garrido J."/>
        </authorList>
    </citation>
    <scope>NUCLEOTIDE SEQUENCE</scope>
</reference>
<dbReference type="Gene3D" id="2.10.60.10">
    <property type="entry name" value="CD59"/>
    <property type="match status" value="1"/>
</dbReference>
<dbReference type="InterPro" id="IPR045860">
    <property type="entry name" value="Snake_toxin-like_sf"/>
</dbReference>
<evidence type="ECO:0000313" key="8">
    <source>
        <dbReference type="EMBL" id="CAI5774941.1"/>
    </source>
</evidence>
<dbReference type="InterPro" id="IPR056426">
    <property type="entry name" value="BTB_BTBDG"/>
</dbReference>
<feature type="domain" description="BTBDG BTB/POZ" evidence="7">
    <location>
        <begin position="255"/>
        <end position="388"/>
    </location>
</feature>
<accession>A0AA35P461</accession>
<dbReference type="InterPro" id="IPR048859">
    <property type="entry name" value="BTBD16_C"/>
</dbReference>
<evidence type="ECO:0000256" key="2">
    <source>
        <dbReference type="ARBA" id="ARBA00016271"/>
    </source>
</evidence>
<evidence type="ECO:0000256" key="3">
    <source>
        <dbReference type="ARBA" id="ARBA00022525"/>
    </source>
</evidence>
<evidence type="ECO:0000259" key="6">
    <source>
        <dbReference type="Pfam" id="PF21059"/>
    </source>
</evidence>
<sequence length="720" mass="82614">MTGEALQCYTCVGTSDEECNRQGTEQCPGSSDACAIIRGQSSGIMKSCSYRSFCERARREGSRAPGESRAAFLNMATKMTRYKRLHGKTRHSLELLQLTSFVPETPALDNKEHLYLLSAPYVSLGGLSPNEKEIAKVAGPLKNRSFRKQAGLTNRWQFPFSPSCDLLGISQANKATRVGLNETLMRMISADTPMSVSAEREDRKENGDFQNAYDLKHLPSTPKHKHRPRVSSLHRTPNESLFSYTQKITEGMEADVTLECLGFQWELHRMYFFKSQVLSQLLAAAVQKYDLQITESKPQVEKETRCYKQRLLNSRKSKELLKQKKTMPRVTISLEVNDPDVTRFAFAVALKNLYNSELEVNEEDVLGVLATAEVLQFPSLFQKCVQVMRRSICPASVCSYYSAGCKYQQPTLITECERWIEVNLVAQLGSQIHLRQLPLELLQKVIRSSRLFTFNEFHLLRTALCWVFLQQNPKIQIIPSYDTVLTYFSSLPKICAFLEREVGQRYIAIFQSLRLHGITSSRHLEELWEINFLPLPWLTRILSDHYHALENGGDMVFQRDFNTQAVRFGLVLTQEPRYHSEIISIYGFFFEIKAVKHDASAYSFYMQRVKHADPIISFFTAERSPVSLKETREVKYEIKAQCQIDGKWEEFTTERLTQRFGVKKPSCKSMVLKACIPSVPIYVTFSLLFPTSNFRGFDVMSKFRNALCGSSKSYLWFSRH</sequence>
<feature type="domain" description="BTB/POZ" evidence="6">
    <location>
        <begin position="566"/>
        <end position="670"/>
    </location>
</feature>
<evidence type="ECO:0000256" key="5">
    <source>
        <dbReference type="SAM" id="MobiDB-lite"/>
    </source>
</evidence>
<keyword evidence="4" id="KW-1015">Disulfide bond</keyword>
<proteinExistence type="predicted"/>
<dbReference type="SUPFAM" id="SSF54695">
    <property type="entry name" value="POZ domain"/>
    <property type="match status" value="1"/>
</dbReference>
<dbReference type="Proteomes" id="UP001178461">
    <property type="component" value="Chromosome 5"/>
</dbReference>
<organism evidence="8 9">
    <name type="scientific">Podarcis lilfordi</name>
    <name type="common">Lilford's wall lizard</name>
    <dbReference type="NCBI Taxonomy" id="74358"/>
    <lineage>
        <taxon>Eukaryota</taxon>
        <taxon>Metazoa</taxon>
        <taxon>Chordata</taxon>
        <taxon>Craniata</taxon>
        <taxon>Vertebrata</taxon>
        <taxon>Euteleostomi</taxon>
        <taxon>Lepidosauria</taxon>
        <taxon>Squamata</taxon>
        <taxon>Bifurcata</taxon>
        <taxon>Unidentata</taxon>
        <taxon>Episquamata</taxon>
        <taxon>Laterata</taxon>
        <taxon>Lacertibaenia</taxon>
        <taxon>Lacertidae</taxon>
        <taxon>Podarcis</taxon>
    </lineage>
</organism>
<comment type="subcellular location">
    <subcellularLocation>
        <location evidence="1">Secreted</location>
    </subcellularLocation>
</comment>
<dbReference type="AlphaFoldDB" id="A0AA35P461"/>
<evidence type="ECO:0000259" key="7">
    <source>
        <dbReference type="Pfam" id="PF23998"/>
    </source>
</evidence>
<keyword evidence="9" id="KW-1185">Reference proteome</keyword>
<keyword evidence="3" id="KW-0964">Secreted</keyword>
<name>A0AA35P461_9SAUR</name>
<gene>
    <name evidence="8" type="ORF">PODLI_1B012812</name>
</gene>
<dbReference type="InterPro" id="IPR011333">
    <property type="entry name" value="SKP1/BTB/POZ_sf"/>
</dbReference>
<dbReference type="GO" id="GO:0005576">
    <property type="term" value="C:extracellular region"/>
    <property type="evidence" value="ECO:0007669"/>
    <property type="project" value="UniProtKB-SubCell"/>
</dbReference>
<dbReference type="CDD" id="cd18291">
    <property type="entry name" value="BTB_POZ_BTBD16"/>
    <property type="match status" value="1"/>
</dbReference>
<dbReference type="Pfam" id="PF21059">
    <property type="entry name" value="BTBD16_C"/>
    <property type="match status" value="1"/>
</dbReference>